<keyword evidence="2" id="KW-1185">Reference proteome</keyword>
<organism evidence="1 2">
    <name type="scientific">Nonlabens spongiae</name>
    <dbReference type="NCBI Taxonomy" id="331648"/>
    <lineage>
        <taxon>Bacteria</taxon>
        <taxon>Pseudomonadati</taxon>
        <taxon>Bacteroidota</taxon>
        <taxon>Flavobacteriia</taxon>
        <taxon>Flavobacteriales</taxon>
        <taxon>Flavobacteriaceae</taxon>
        <taxon>Nonlabens</taxon>
    </lineage>
</organism>
<gene>
    <name evidence="1" type="ORF">BST97_08430</name>
</gene>
<dbReference type="STRING" id="331648.BST97_08430"/>
<name>A0A1W6MK81_9FLAO</name>
<dbReference type="Proteomes" id="UP000193431">
    <property type="component" value="Chromosome"/>
</dbReference>
<sequence length="497" mass="57353">MLSKQIGLVNQILQDMRNLYFICLFNFIGGVLGAQEQTDTITIDQNIDEVSYKAFDKIIQRDLNFLLFENIAPQQGISFTANDKGSQLNLSGILYSGYKGIYTINAELSSTKGVYLFDEDGGEKGTVTFNYFKAYHRKYFRKSIEDQDKMRGAHFALEKIFHAYAKLDTLKTILDKGTNEPEIESNYLKAKTKLQSLSRTHLNSQDVHAFGQLDNFSYKMVKSKAGDKTVKITYDWKPARMNVKKKYDLKSLERFCEHIEYIHKKLEEELIEYEIQTAKKNWETKHTVFFSLHPYYTRESLDLYEIQDDFSNSFQEISGDLYGIKINFLNYSYERLAKMKWWRPHQFFLQVGGNLGRISNRSNFREQQLAFIDTLETSNGTVQNITSRTGFTSPSGRYQYGIGFGLHTAVYVFPWKYPFGLFGQISYSDLNFSSGSGVSDSRTIPLRAGFLLNLKNKKKDVDRITIQAFADRSNLRLDPSASDDWRFGIGVGLPIKF</sequence>
<dbReference type="AlphaFoldDB" id="A0A1W6MK81"/>
<dbReference type="EMBL" id="CP019344">
    <property type="protein sequence ID" value="ARN78024.1"/>
    <property type="molecule type" value="Genomic_DNA"/>
</dbReference>
<evidence type="ECO:0000313" key="2">
    <source>
        <dbReference type="Proteomes" id="UP000193431"/>
    </source>
</evidence>
<reference evidence="1 2" key="1">
    <citation type="submission" date="2016-11" db="EMBL/GenBank/DDBJ databases">
        <title>Trade-off between light-utilization and light-protection in marine flavobacteria.</title>
        <authorList>
            <person name="Kumagai Y."/>
        </authorList>
    </citation>
    <scope>NUCLEOTIDE SEQUENCE [LARGE SCALE GENOMIC DNA]</scope>
    <source>
        <strain evidence="1 2">JCM 13191</strain>
    </source>
</reference>
<evidence type="ECO:0000313" key="1">
    <source>
        <dbReference type="EMBL" id="ARN78024.1"/>
    </source>
</evidence>
<protein>
    <submittedName>
        <fullName evidence="1">Uncharacterized protein</fullName>
    </submittedName>
</protein>
<accession>A0A1W6MK81</accession>
<proteinExistence type="predicted"/>